<feature type="non-terminal residue" evidence="2">
    <location>
        <position position="212"/>
    </location>
</feature>
<evidence type="ECO:0000313" key="2">
    <source>
        <dbReference type="EMBL" id="GAG64814.1"/>
    </source>
</evidence>
<dbReference type="AlphaFoldDB" id="X0Z6V4"/>
<sequence length="212" mass="24079">MSNLLDGIPLSDLTEDHLKSLILLKVSENIRIDYKKKIKLSTGREKRELCKDITALANTQGGYLFFGIEESNGIPMNLSGIDFDDNTRQQFYQILTSGVAPRLQSMIDTEIKLQNGKSIFVVKINPDGILHQVKYDDNRFYKRTGTITIHMDSADVETLFRATDPSSRLKEIKESRDRYFSALRNKKYFKGIGGKALCALFITPEVASYKLD</sequence>
<accession>X0Z6V4</accession>
<organism evidence="2">
    <name type="scientific">marine sediment metagenome</name>
    <dbReference type="NCBI Taxonomy" id="412755"/>
    <lineage>
        <taxon>unclassified sequences</taxon>
        <taxon>metagenomes</taxon>
        <taxon>ecological metagenomes</taxon>
    </lineage>
</organism>
<dbReference type="PANTHER" id="PTHR30595:SF6">
    <property type="entry name" value="SCHLAFEN ALBA-2 DOMAIN-CONTAINING PROTEIN"/>
    <property type="match status" value="1"/>
</dbReference>
<dbReference type="InterPro" id="IPR007421">
    <property type="entry name" value="Schlafen_AlbA_2_dom"/>
</dbReference>
<dbReference type="Pfam" id="PF04326">
    <property type="entry name" value="SLFN_AlbA_2"/>
    <property type="match status" value="1"/>
</dbReference>
<protein>
    <recommendedName>
        <fullName evidence="1">Schlafen AlbA-2 domain-containing protein</fullName>
    </recommendedName>
</protein>
<gene>
    <name evidence="2" type="ORF">S01H4_14847</name>
</gene>
<dbReference type="EMBL" id="BART01006506">
    <property type="protein sequence ID" value="GAG64814.1"/>
    <property type="molecule type" value="Genomic_DNA"/>
</dbReference>
<evidence type="ECO:0000259" key="1">
    <source>
        <dbReference type="Pfam" id="PF04326"/>
    </source>
</evidence>
<reference evidence="2" key="1">
    <citation type="journal article" date="2014" name="Front. Microbiol.">
        <title>High frequency of phylogenetically diverse reductive dehalogenase-homologous genes in deep subseafloor sedimentary metagenomes.</title>
        <authorList>
            <person name="Kawai M."/>
            <person name="Futagami T."/>
            <person name="Toyoda A."/>
            <person name="Takaki Y."/>
            <person name="Nishi S."/>
            <person name="Hori S."/>
            <person name="Arai W."/>
            <person name="Tsubouchi T."/>
            <person name="Morono Y."/>
            <person name="Uchiyama I."/>
            <person name="Ito T."/>
            <person name="Fujiyama A."/>
            <person name="Inagaki F."/>
            <person name="Takami H."/>
        </authorList>
    </citation>
    <scope>NUCLEOTIDE SEQUENCE</scope>
    <source>
        <strain evidence="2">Expedition CK06-06</strain>
    </source>
</reference>
<comment type="caution">
    <text evidence="2">The sequence shown here is derived from an EMBL/GenBank/DDBJ whole genome shotgun (WGS) entry which is preliminary data.</text>
</comment>
<feature type="domain" description="Schlafen AlbA-2" evidence="1">
    <location>
        <begin position="28"/>
        <end position="151"/>
    </location>
</feature>
<name>X0Z6V4_9ZZZZ</name>
<dbReference type="PANTHER" id="PTHR30595">
    <property type="entry name" value="GLPR-RELATED TRANSCRIPTIONAL REPRESSOR"/>
    <property type="match status" value="1"/>
</dbReference>
<dbReference type="InterPro" id="IPR038461">
    <property type="entry name" value="Schlafen_AlbA_2_dom_sf"/>
</dbReference>
<dbReference type="Gene3D" id="3.30.950.30">
    <property type="entry name" value="Schlafen, AAA domain"/>
    <property type="match status" value="1"/>
</dbReference>
<proteinExistence type="predicted"/>